<dbReference type="RefSeq" id="WP_053952632.1">
    <property type="nucleotide sequence ID" value="NZ_FNCB01000001.1"/>
</dbReference>
<keyword evidence="4" id="KW-0472">Membrane</keyword>
<evidence type="ECO:0000256" key="3">
    <source>
        <dbReference type="ARBA" id="ARBA00022989"/>
    </source>
</evidence>
<evidence type="ECO:0000313" key="6">
    <source>
        <dbReference type="EMBL" id="KPD25156.1"/>
    </source>
</evidence>
<name>A0A837NI80_9GAMM</name>
<dbReference type="PANTHER" id="PTHR36985:SF1">
    <property type="entry name" value="TRANSLOCATION AND ASSEMBLY MODULE SUBUNIT TAMB"/>
    <property type="match status" value="1"/>
</dbReference>
<feature type="domain" description="Translocation and assembly module TamB C-terminal" evidence="5">
    <location>
        <begin position="790"/>
        <end position="1123"/>
    </location>
</feature>
<reference evidence="6 7" key="1">
    <citation type="submission" date="2015-08" db="EMBL/GenBank/DDBJ databases">
        <title>Genome sequencing and assembly of the deep-sea bacterium Idiomarina zobellii.</title>
        <authorList>
            <person name="Mithoefer S.D."/>
            <person name="Rheaume B.A."/>
            <person name="MacLea K.S."/>
        </authorList>
    </citation>
    <scope>NUCLEOTIDE SEQUENCE [LARGE SCALE GENOMIC DNA]</scope>
    <source>
        <strain evidence="6 7">KMM 231</strain>
    </source>
</reference>
<evidence type="ECO:0000256" key="4">
    <source>
        <dbReference type="ARBA" id="ARBA00023136"/>
    </source>
</evidence>
<accession>A0A837NI80</accession>
<dbReference type="OrthoDB" id="5555605at2"/>
<dbReference type="GO" id="GO:0009306">
    <property type="term" value="P:protein secretion"/>
    <property type="evidence" value="ECO:0007669"/>
    <property type="project" value="InterPro"/>
</dbReference>
<proteinExistence type="predicted"/>
<sequence>MSIYRWLASIILGVFIILPTIVLALLGTEVGSRWVIEKSIHYVPVDISYEQFQGKLLSNFSFKRLNVESESFAYKTKELKIHWQPLALLSGSVTVKNIASQHSEIRLRPSDASSSDDVRPVSVEDIQIELPLAIDIKKLTLSDSLFFLFDAPAQTLDMTLSVKAHTNGVVSLRNLSATHQYMTASISGQSSLSYPFKSSLTSQIRLHSPDYPKLTVDSKFKGNIEKIVANNHFTESISGSVEATVLEPLEDLTWSFSSQWSDNDLTPWLNALGAGNISLAFNGAIAGEGDVKRALVSPDLSIVVNQQPVKIAGEVSYQADAIKLHALKVSSDSDINGDLFVNGDISQLTSEPSFQLTTQWSELFYKPNNLLAKNGEVEIKGSLNNLSIRLSSHLSGVLPTPLNLNAKATLTPSRLHVTELEVSQDRNTILAETTVDWADDISLAANISGLYKGDEVTSDISMRYVDPYLFINKLEGRWGEQSFTVNGALSPGQALYWEVRSNRLDDISTLRGAALASGTIEGQLNQPNFTMHLDTFELNHPDYSKVFLTEPTQVSLNYENMSFSLMPTCLRYKGLKSPLCVELEKTENLLSFDANAQSVPLNVIQALIAPSAPYNLAGKLTLNVDGKVDTNTAELSQLNASINADNSTVEVAEETVTLDTLSLNAETKEQRLAVYLKAAAKQQGLNLDGTLRTDNLSLNSSLSGTAVLRSETLELANLLTPQLDIGDGQASANLRISGTIPSPLASGDIQLNANQVVVLKSGTMISDLTAALNANANSGEFEVNAAGLIGDGNFNIDGKLNLFKRRGELEINGDELLIVDTSDILIEASPEIQISIDKNLVSLSGNLNIPKARITPVELNQAETESADVRLKNEEKKASTFKTQTDLRVSLGEDVRVKALGFSGQLEGGLRITQQPNSPAKGDGTIGVTTGQYEIYGQKLTVERGDLLFNDVPLSNPSLNLRVTRDISSTAGEQRPPDEIGARITGSIEQPELGLFSTPPLPDSTILSYLLFGKPPGSQGDVDNLELQAALLVGGRSTKFLTEGLKETFDLDEVSIDSQTSDVNDTSLYIGKHLSPDLYIKYGIGLIEPTSTFILRYSLSDQLIFESISTSEGQGGDLIYTIEN</sequence>
<gene>
    <name evidence="6" type="ORF">AFK76_02050</name>
</gene>
<organism evidence="6 7">
    <name type="scientific">Idiomarina zobellii</name>
    <dbReference type="NCBI Taxonomy" id="86103"/>
    <lineage>
        <taxon>Bacteria</taxon>
        <taxon>Pseudomonadati</taxon>
        <taxon>Pseudomonadota</taxon>
        <taxon>Gammaproteobacteria</taxon>
        <taxon>Alteromonadales</taxon>
        <taxon>Idiomarinaceae</taxon>
        <taxon>Idiomarina</taxon>
    </lineage>
</organism>
<dbReference type="InterPro" id="IPR007452">
    <property type="entry name" value="TamB_C"/>
</dbReference>
<dbReference type="AlphaFoldDB" id="A0A837NI80"/>
<dbReference type="EMBL" id="LHSG01000001">
    <property type="protein sequence ID" value="KPD25156.1"/>
    <property type="molecule type" value="Genomic_DNA"/>
</dbReference>
<evidence type="ECO:0000259" key="5">
    <source>
        <dbReference type="Pfam" id="PF04357"/>
    </source>
</evidence>
<evidence type="ECO:0000313" key="7">
    <source>
        <dbReference type="Proteomes" id="UP000053030"/>
    </source>
</evidence>
<protein>
    <recommendedName>
        <fullName evidence="5">Translocation and assembly module TamB C-terminal domain-containing protein</fullName>
    </recommendedName>
</protein>
<keyword evidence="3" id="KW-1133">Transmembrane helix</keyword>
<dbReference type="PANTHER" id="PTHR36985">
    <property type="entry name" value="TRANSLOCATION AND ASSEMBLY MODULE SUBUNIT TAMB"/>
    <property type="match status" value="1"/>
</dbReference>
<comment type="subcellular location">
    <subcellularLocation>
        <location evidence="1">Membrane</location>
        <topology evidence="1">Single-pass membrane protein</topology>
    </subcellularLocation>
</comment>
<keyword evidence="7" id="KW-1185">Reference proteome</keyword>
<dbReference type="Proteomes" id="UP000053030">
    <property type="component" value="Unassembled WGS sequence"/>
</dbReference>
<keyword evidence="2" id="KW-0812">Transmembrane</keyword>
<dbReference type="Pfam" id="PF04357">
    <property type="entry name" value="TamB"/>
    <property type="match status" value="1"/>
</dbReference>
<comment type="caution">
    <text evidence="6">The sequence shown here is derived from an EMBL/GenBank/DDBJ whole genome shotgun (WGS) entry which is preliminary data.</text>
</comment>
<evidence type="ECO:0000256" key="2">
    <source>
        <dbReference type="ARBA" id="ARBA00022692"/>
    </source>
</evidence>
<evidence type="ECO:0000256" key="1">
    <source>
        <dbReference type="ARBA" id="ARBA00004167"/>
    </source>
</evidence>
<dbReference type="GO" id="GO:0005886">
    <property type="term" value="C:plasma membrane"/>
    <property type="evidence" value="ECO:0007669"/>
    <property type="project" value="InterPro"/>
</dbReference>